<dbReference type="SUPFAM" id="SSF50621">
    <property type="entry name" value="Alanine racemase C-terminal domain-like"/>
    <property type="match status" value="1"/>
</dbReference>
<dbReference type="SUPFAM" id="SSF51419">
    <property type="entry name" value="PLP-binding barrel"/>
    <property type="match status" value="1"/>
</dbReference>
<dbReference type="Gene3D" id="2.40.37.10">
    <property type="entry name" value="Lyase, Ornithine Decarboxylase, Chain A, domain 1"/>
    <property type="match status" value="1"/>
</dbReference>
<feature type="modified residue" description="N6-(pyridoxal phosphate)lysine" evidence="3">
    <location>
        <position position="56"/>
    </location>
</feature>
<dbReference type="PATRIC" id="fig|862908.3.peg.1659"/>
<evidence type="ECO:0000259" key="4">
    <source>
        <dbReference type="Pfam" id="PF02784"/>
    </source>
</evidence>
<dbReference type="AlphaFoldDB" id="E1X1I3"/>
<dbReference type="eggNOG" id="COG0019">
    <property type="taxonomic scope" value="Bacteria"/>
</dbReference>
<name>E1X1I3_HALMS</name>
<dbReference type="PRINTS" id="PR01182">
    <property type="entry name" value="ORNDCRBXLASE"/>
</dbReference>
<dbReference type="GO" id="GO:0006596">
    <property type="term" value="P:polyamine biosynthetic process"/>
    <property type="evidence" value="ECO:0007669"/>
    <property type="project" value="InterPro"/>
</dbReference>
<dbReference type="InterPro" id="IPR029066">
    <property type="entry name" value="PLP-binding_barrel"/>
</dbReference>
<keyword evidence="6" id="KW-1185">Reference proteome</keyword>
<dbReference type="HOGENOM" id="CLU_026444_0_3_7"/>
<dbReference type="InterPro" id="IPR002433">
    <property type="entry name" value="Orn_de-COase"/>
</dbReference>
<dbReference type="InterPro" id="IPR022644">
    <property type="entry name" value="De-COase2_N"/>
</dbReference>
<dbReference type="GO" id="GO:0009089">
    <property type="term" value="P:lysine biosynthetic process via diaminopimelate"/>
    <property type="evidence" value="ECO:0007669"/>
    <property type="project" value="TreeGrafter"/>
</dbReference>
<dbReference type="PROSITE" id="PS00879">
    <property type="entry name" value="ODR_DC_2_2"/>
    <property type="match status" value="1"/>
</dbReference>
<dbReference type="Gene3D" id="3.20.20.10">
    <property type="entry name" value="Alanine racemase"/>
    <property type="match status" value="1"/>
</dbReference>
<feature type="domain" description="Orn/DAP/Arg decarboxylase 2 N-terminal" evidence="4">
    <location>
        <begin position="43"/>
        <end position="274"/>
    </location>
</feature>
<dbReference type="CDD" id="cd06810">
    <property type="entry name" value="PLPDE_III_ODC_DapDC_like"/>
    <property type="match status" value="1"/>
</dbReference>
<evidence type="ECO:0000256" key="2">
    <source>
        <dbReference type="ARBA" id="ARBA00022898"/>
    </source>
</evidence>
<dbReference type="InterPro" id="IPR000183">
    <property type="entry name" value="Orn/DAP/Arg_de-COase"/>
</dbReference>
<accession>E1X1I3</accession>
<keyword evidence="2 3" id="KW-0663">Pyridoxal phosphate</keyword>
<reference evidence="6" key="1">
    <citation type="journal article" date="2013" name="ISME J.">
        <title>A small predatory core genome in the divergent marine Bacteriovorax marinus SJ and the terrestrial Bdellovibrio bacteriovorus.</title>
        <authorList>
            <person name="Crossman L.C."/>
            <person name="Chen H."/>
            <person name="Cerdeno-Tarraga A.M."/>
            <person name="Brooks K."/>
            <person name="Quail M.A."/>
            <person name="Pineiro S.A."/>
            <person name="Hobley L."/>
            <person name="Sockett R.E."/>
            <person name="Bentley S.D."/>
            <person name="Parkhill J."/>
            <person name="Williams H.N."/>
            <person name="Stine O.C."/>
        </authorList>
    </citation>
    <scope>NUCLEOTIDE SEQUENCE [LARGE SCALE GENOMIC DNA]</scope>
    <source>
        <strain evidence="6">ATCC BAA-682 / DSM 15412 / SJ</strain>
    </source>
</reference>
<gene>
    <name evidence="5" type="ordered locus">BMS_1747</name>
</gene>
<sequence>MESSLKLKSEYKEQLKRVIKRLDSSFYFYDLDGLKDHLSYMRDTRDDSIKLWYACKANPMSAILKIFRNLDFGLDVASQGELEQVLSAGILPEDILSTGPSKSRKYLRSMIINEVNVVVLESLNQAYWLDEIARELGARPKVLLRVQLDWDEGKSVLGGDEITPFGLDEKEWLKLDKSKCQNLDFKGFHVFQWGNLLELSRLERIWRGTIVSLQDLSKKMDIDMEVIDLGGGLGIPYAANETPLDFKDVNSLLVKLRDEYKLQTIWMELGRYCTGPYGHYLSQVIDKKVVRGRDILVLDGGINHIARPALTDQAFPCEMFRESDAKTKEFTVHGPLCTALDKLGTFQLPEDIDEGDWLVFSQAGAYGFTEAMPFFLCHNLPAEVILYNGDLMTPRTIKSSSDWLI</sequence>
<protein>
    <submittedName>
        <fullName evidence="5">Diaminopimelate decarboxylase</fullName>
    </submittedName>
</protein>
<feature type="active site" description="Proton donor" evidence="3">
    <location>
        <position position="337"/>
    </location>
</feature>
<evidence type="ECO:0000313" key="6">
    <source>
        <dbReference type="Proteomes" id="UP000008963"/>
    </source>
</evidence>
<dbReference type="EMBL" id="FQ312005">
    <property type="protein sequence ID" value="CBW26574.1"/>
    <property type="molecule type" value="Genomic_DNA"/>
</dbReference>
<evidence type="ECO:0000313" key="5">
    <source>
        <dbReference type="EMBL" id="CBW26574.1"/>
    </source>
</evidence>
<dbReference type="PANTHER" id="PTHR43727">
    <property type="entry name" value="DIAMINOPIMELATE DECARBOXYLASE"/>
    <property type="match status" value="1"/>
</dbReference>
<dbReference type="PANTHER" id="PTHR43727:SF2">
    <property type="entry name" value="GROUP IV DECARBOXYLASE"/>
    <property type="match status" value="1"/>
</dbReference>
<evidence type="ECO:0000256" key="1">
    <source>
        <dbReference type="ARBA" id="ARBA00001933"/>
    </source>
</evidence>
<dbReference type="InterPro" id="IPR009006">
    <property type="entry name" value="Ala_racemase/Decarboxylase_C"/>
</dbReference>
<proteinExistence type="predicted"/>
<dbReference type="STRING" id="862908.BMS_1747"/>
<comment type="cofactor">
    <cofactor evidence="1 3">
        <name>pyridoxal 5'-phosphate</name>
        <dbReference type="ChEBI" id="CHEBI:597326"/>
    </cofactor>
</comment>
<dbReference type="InterPro" id="IPR022657">
    <property type="entry name" value="De-COase2_CS"/>
</dbReference>
<dbReference type="KEGG" id="bmx:BMS_1747"/>
<dbReference type="Proteomes" id="UP000008963">
    <property type="component" value="Chromosome"/>
</dbReference>
<dbReference type="Pfam" id="PF02784">
    <property type="entry name" value="Orn_Arg_deC_N"/>
    <property type="match status" value="1"/>
</dbReference>
<organism evidence="5 6">
    <name type="scientific">Halobacteriovorax marinus (strain ATCC BAA-682 / DSM 15412 / SJ)</name>
    <name type="common">Bacteriovorax marinus</name>
    <dbReference type="NCBI Taxonomy" id="862908"/>
    <lineage>
        <taxon>Bacteria</taxon>
        <taxon>Pseudomonadati</taxon>
        <taxon>Bdellovibrionota</taxon>
        <taxon>Bacteriovoracia</taxon>
        <taxon>Bacteriovoracales</taxon>
        <taxon>Halobacteriovoraceae</taxon>
        <taxon>Halobacteriovorax</taxon>
    </lineage>
</organism>
<evidence type="ECO:0000256" key="3">
    <source>
        <dbReference type="PIRSR" id="PIRSR600183-50"/>
    </source>
</evidence>
<dbReference type="PRINTS" id="PR01179">
    <property type="entry name" value="ODADCRBXLASE"/>
</dbReference>
<dbReference type="GO" id="GO:0008836">
    <property type="term" value="F:diaminopimelate decarboxylase activity"/>
    <property type="evidence" value="ECO:0007669"/>
    <property type="project" value="TreeGrafter"/>
</dbReference>